<evidence type="ECO:0000256" key="3">
    <source>
        <dbReference type="ARBA" id="ARBA00013793"/>
    </source>
</evidence>
<evidence type="ECO:0000313" key="13">
    <source>
        <dbReference type="Proteomes" id="UP001217089"/>
    </source>
</evidence>
<keyword evidence="9" id="KW-0131">Cell cycle</keyword>
<dbReference type="PANTHER" id="PTHR14527:SF2">
    <property type="entry name" value="PROTEIN MIS12 HOMOLOG"/>
    <property type="match status" value="1"/>
</dbReference>
<feature type="region of interest" description="Disordered" evidence="11">
    <location>
        <begin position="51"/>
        <end position="73"/>
    </location>
</feature>
<gene>
    <name evidence="12" type="ORF">KUTeg_001180</name>
</gene>
<evidence type="ECO:0000256" key="4">
    <source>
        <dbReference type="ARBA" id="ARBA00022454"/>
    </source>
</evidence>
<evidence type="ECO:0000256" key="11">
    <source>
        <dbReference type="SAM" id="MobiDB-lite"/>
    </source>
</evidence>
<accession>A0ABQ9FVP1</accession>
<dbReference type="SUPFAM" id="SSF48445">
    <property type="entry name" value="14-3-3 protein"/>
    <property type="match status" value="1"/>
</dbReference>
<dbReference type="Pfam" id="PF05859">
    <property type="entry name" value="Mis12"/>
    <property type="match status" value="1"/>
</dbReference>
<comment type="similarity">
    <text evidence="2">Belongs to the mis12 family.</text>
</comment>
<dbReference type="Proteomes" id="UP001217089">
    <property type="component" value="Unassembled WGS sequence"/>
</dbReference>
<keyword evidence="4" id="KW-0158">Chromosome</keyword>
<evidence type="ECO:0000256" key="2">
    <source>
        <dbReference type="ARBA" id="ARBA00008643"/>
    </source>
</evidence>
<feature type="compositionally biased region" description="Polar residues" evidence="11">
    <location>
        <begin position="51"/>
        <end position="61"/>
    </location>
</feature>
<organism evidence="12 13">
    <name type="scientific">Tegillarca granosa</name>
    <name type="common">Malaysian cockle</name>
    <name type="synonym">Anadara granosa</name>
    <dbReference type="NCBI Taxonomy" id="220873"/>
    <lineage>
        <taxon>Eukaryota</taxon>
        <taxon>Metazoa</taxon>
        <taxon>Spiralia</taxon>
        <taxon>Lophotrochozoa</taxon>
        <taxon>Mollusca</taxon>
        <taxon>Bivalvia</taxon>
        <taxon>Autobranchia</taxon>
        <taxon>Pteriomorphia</taxon>
        <taxon>Arcoida</taxon>
        <taxon>Arcoidea</taxon>
        <taxon>Arcidae</taxon>
        <taxon>Tegillarca</taxon>
    </lineage>
</organism>
<reference evidence="12 13" key="1">
    <citation type="submission" date="2022-12" db="EMBL/GenBank/DDBJ databases">
        <title>Chromosome-level genome of Tegillarca granosa.</title>
        <authorList>
            <person name="Kim J."/>
        </authorList>
    </citation>
    <scope>NUCLEOTIDE SEQUENCE [LARGE SCALE GENOMIC DNA]</scope>
    <source>
        <strain evidence="12">Teg-2019</strain>
        <tissue evidence="12">Adductor muscle</tissue>
    </source>
</reference>
<comment type="caution">
    <text evidence="12">The sequence shown here is derived from an EMBL/GenBank/DDBJ whole genome shotgun (WGS) entry which is preliminary data.</text>
</comment>
<proteinExistence type="inferred from homology"/>
<feature type="region of interest" description="Disordered" evidence="11">
    <location>
        <begin position="137"/>
        <end position="160"/>
    </location>
</feature>
<protein>
    <recommendedName>
        <fullName evidence="3">Protein MIS12 homolog</fullName>
    </recommendedName>
</protein>
<keyword evidence="10" id="KW-0137">Centromere</keyword>
<comment type="subcellular location">
    <subcellularLocation>
        <location evidence="1">Chromosome</location>
        <location evidence="1">Centromere</location>
        <location evidence="1">Kinetochore</location>
    </subcellularLocation>
</comment>
<evidence type="ECO:0000256" key="6">
    <source>
        <dbReference type="ARBA" id="ARBA00022776"/>
    </source>
</evidence>
<evidence type="ECO:0000313" key="12">
    <source>
        <dbReference type="EMBL" id="KAJ8321322.1"/>
    </source>
</evidence>
<sequence>MPLSRFKQIIDVCLNAFVSQHSTTHDCFMSVSPSKTTVSVSSQPRLVCLSLTGNTGSNSKGDNSKPVKRKGGKSDYLCQRTMKIIAFSDDKYLLGDKTQRYAIGYHDYIPYLKYNRLFHYLIRMASVSEADSTMKSDFSDLQGNHGNNDNNDGGEEDVTSSLQEYETQHFGFTPKSFLNGIYNAIVEYLREGLDVMEQYIHQEFSNVMTENQIKEATSKLLPHLVKKLDRVFDFLEKYLLENVFHIPDNVILPEDEVQLTTSYTKTDEEAINEENSKLKDQILALKYANFKIQQELYQIEHVQTKLDNVLAQFQQLQDISEKAGVSDTKAMML</sequence>
<name>A0ABQ9FVP1_TEGGR</name>
<keyword evidence="7" id="KW-0995">Kinetochore</keyword>
<dbReference type="InterPro" id="IPR008685">
    <property type="entry name" value="Centromere_Mis12"/>
</dbReference>
<keyword evidence="8" id="KW-0175">Coiled coil</keyword>
<evidence type="ECO:0000256" key="9">
    <source>
        <dbReference type="ARBA" id="ARBA00023306"/>
    </source>
</evidence>
<evidence type="ECO:0000256" key="10">
    <source>
        <dbReference type="ARBA" id="ARBA00023328"/>
    </source>
</evidence>
<keyword evidence="6" id="KW-0498">Mitosis</keyword>
<dbReference type="EMBL" id="JARBDR010000107">
    <property type="protein sequence ID" value="KAJ8321322.1"/>
    <property type="molecule type" value="Genomic_DNA"/>
</dbReference>
<dbReference type="InterPro" id="IPR036815">
    <property type="entry name" value="14-3-3_dom_sf"/>
</dbReference>
<evidence type="ECO:0000256" key="8">
    <source>
        <dbReference type="ARBA" id="ARBA00023054"/>
    </source>
</evidence>
<keyword evidence="13" id="KW-1185">Reference proteome</keyword>
<dbReference type="PANTHER" id="PTHR14527">
    <property type="entry name" value="PROTEIN MIS12 HOMOLOG"/>
    <property type="match status" value="1"/>
</dbReference>
<evidence type="ECO:0000256" key="1">
    <source>
        <dbReference type="ARBA" id="ARBA00004629"/>
    </source>
</evidence>
<keyword evidence="5" id="KW-0132">Cell division</keyword>
<evidence type="ECO:0000256" key="7">
    <source>
        <dbReference type="ARBA" id="ARBA00022838"/>
    </source>
</evidence>
<evidence type="ECO:0000256" key="5">
    <source>
        <dbReference type="ARBA" id="ARBA00022618"/>
    </source>
</evidence>